<reference evidence="1" key="1">
    <citation type="submission" date="2022-12" db="EMBL/GenBank/DDBJ databases">
        <authorList>
            <person name="Petersen C."/>
        </authorList>
    </citation>
    <scope>NUCLEOTIDE SEQUENCE</scope>
    <source>
        <strain evidence="1">IBT 29495</strain>
    </source>
</reference>
<protein>
    <submittedName>
        <fullName evidence="1">Uncharacterized protein</fullName>
    </submittedName>
</protein>
<dbReference type="EMBL" id="JAPWDS010000005">
    <property type="protein sequence ID" value="KAJ5497052.1"/>
    <property type="molecule type" value="Genomic_DNA"/>
</dbReference>
<reference evidence="1" key="2">
    <citation type="journal article" date="2023" name="IMA Fungus">
        <title>Comparative genomic study of the Penicillium genus elucidates a diverse pangenome and 15 lateral gene transfer events.</title>
        <authorList>
            <person name="Petersen C."/>
            <person name="Sorensen T."/>
            <person name="Nielsen M.R."/>
            <person name="Sondergaard T.E."/>
            <person name="Sorensen J.L."/>
            <person name="Fitzpatrick D.A."/>
            <person name="Frisvad J.C."/>
            <person name="Nielsen K.L."/>
        </authorList>
    </citation>
    <scope>NUCLEOTIDE SEQUENCE</scope>
    <source>
        <strain evidence="1">IBT 29495</strain>
    </source>
</reference>
<sequence>MVLIIRTHQHIIDIATCIQGGYSRSDVKAYIQQCQWTSDSTSESAINASIDLTVHLLCMLDVGEFENAYSGRKKLLRAQGSLQDFVQETLLEAASLKNEGTKLDGTFKMYNVVRIAGFKLEPTSNLRDHLRLRDVNKTIEVFHHASFLMAHTQSSIFPPGLVNETLTTLAFLFPEGERETEKWYKKQDGPEELDKNILCCVKVDRRIRDYKYWHDRLIILKTEFDETRPSNVTQWWNYRRDVSQWYPLWVAISLTVLFSLVQSIEGALQVYKAYNP</sequence>
<dbReference type="OrthoDB" id="4358682at2759"/>
<dbReference type="Proteomes" id="UP001149954">
    <property type="component" value="Unassembled WGS sequence"/>
</dbReference>
<evidence type="ECO:0000313" key="1">
    <source>
        <dbReference type="EMBL" id="KAJ5497052.1"/>
    </source>
</evidence>
<name>A0A9W9XQ04_9EURO</name>
<dbReference type="AlphaFoldDB" id="A0A9W9XQ04"/>
<accession>A0A9W9XQ04</accession>
<gene>
    <name evidence="1" type="ORF">N7463_009039</name>
</gene>
<evidence type="ECO:0000313" key="2">
    <source>
        <dbReference type="Proteomes" id="UP001149954"/>
    </source>
</evidence>
<keyword evidence="2" id="KW-1185">Reference proteome</keyword>
<comment type="caution">
    <text evidence="1">The sequence shown here is derived from an EMBL/GenBank/DDBJ whole genome shotgun (WGS) entry which is preliminary data.</text>
</comment>
<proteinExistence type="predicted"/>
<organism evidence="1 2">
    <name type="scientific">Penicillium fimorum</name>
    <dbReference type="NCBI Taxonomy" id="1882269"/>
    <lineage>
        <taxon>Eukaryota</taxon>
        <taxon>Fungi</taxon>
        <taxon>Dikarya</taxon>
        <taxon>Ascomycota</taxon>
        <taxon>Pezizomycotina</taxon>
        <taxon>Eurotiomycetes</taxon>
        <taxon>Eurotiomycetidae</taxon>
        <taxon>Eurotiales</taxon>
        <taxon>Aspergillaceae</taxon>
        <taxon>Penicillium</taxon>
    </lineage>
</organism>